<dbReference type="PROSITE" id="PS51352">
    <property type="entry name" value="THIOREDOXIN_2"/>
    <property type="match status" value="1"/>
</dbReference>
<dbReference type="Gene3D" id="3.40.30.10">
    <property type="entry name" value="Glutaredoxin"/>
    <property type="match status" value="1"/>
</dbReference>
<dbReference type="PANTHER" id="PTHR46762">
    <property type="entry name" value="NUCLEOREDOXIN-LIKE PROTEIN 2"/>
    <property type="match status" value="1"/>
</dbReference>
<keyword evidence="3" id="KW-1185">Reference proteome</keyword>
<dbReference type="InterPro" id="IPR012336">
    <property type="entry name" value="Thioredoxin-like_fold"/>
</dbReference>
<dbReference type="Pfam" id="PF13905">
    <property type="entry name" value="Thioredoxin_8"/>
    <property type="match status" value="1"/>
</dbReference>
<dbReference type="PANTHER" id="PTHR46762:SF1">
    <property type="entry name" value="NUCLEOREDOXIN-LIKE PROTEIN 2"/>
    <property type="match status" value="1"/>
</dbReference>
<protein>
    <recommendedName>
        <fullName evidence="1">Thioredoxin domain-containing protein</fullName>
    </recommendedName>
</protein>
<dbReference type="CDD" id="cd02964">
    <property type="entry name" value="TryX_like_family"/>
    <property type="match status" value="1"/>
</dbReference>
<evidence type="ECO:0000313" key="2">
    <source>
        <dbReference type="EMBL" id="CAJ0579901.1"/>
    </source>
</evidence>
<feature type="non-terminal residue" evidence="2">
    <location>
        <position position="151"/>
    </location>
</feature>
<accession>A0AA36G8V6</accession>
<comment type="caution">
    <text evidence="2">The sequence shown here is derived from an EMBL/GenBank/DDBJ whole genome shotgun (WGS) entry which is preliminary data.</text>
</comment>
<dbReference type="AlphaFoldDB" id="A0AA36G8V6"/>
<dbReference type="InterPro" id="IPR013766">
    <property type="entry name" value="Thioredoxin_domain"/>
</dbReference>
<proteinExistence type="predicted"/>
<dbReference type="InterPro" id="IPR036249">
    <property type="entry name" value="Thioredoxin-like_sf"/>
</dbReference>
<organism evidence="2 3">
    <name type="scientific">Mesorhabditis spiculigera</name>
    <dbReference type="NCBI Taxonomy" id="96644"/>
    <lineage>
        <taxon>Eukaryota</taxon>
        <taxon>Metazoa</taxon>
        <taxon>Ecdysozoa</taxon>
        <taxon>Nematoda</taxon>
        <taxon>Chromadorea</taxon>
        <taxon>Rhabditida</taxon>
        <taxon>Rhabditina</taxon>
        <taxon>Rhabditomorpha</taxon>
        <taxon>Rhabditoidea</taxon>
        <taxon>Rhabditidae</taxon>
        <taxon>Mesorhabditinae</taxon>
        <taxon>Mesorhabditis</taxon>
    </lineage>
</organism>
<feature type="domain" description="Thioredoxin" evidence="1">
    <location>
        <begin position="1"/>
        <end position="144"/>
    </location>
</feature>
<dbReference type="InterPro" id="IPR029519">
    <property type="entry name" value="RdCVF2"/>
</dbReference>
<evidence type="ECO:0000259" key="1">
    <source>
        <dbReference type="PROSITE" id="PS51352"/>
    </source>
</evidence>
<gene>
    <name evidence="2" type="ORF">MSPICULIGERA_LOCUS18104</name>
</gene>
<dbReference type="Proteomes" id="UP001177023">
    <property type="component" value="Unassembled WGS sequence"/>
</dbReference>
<dbReference type="GO" id="GO:0007600">
    <property type="term" value="P:sensory perception"/>
    <property type="evidence" value="ECO:0007669"/>
    <property type="project" value="InterPro"/>
</dbReference>
<reference evidence="2" key="1">
    <citation type="submission" date="2023-06" db="EMBL/GenBank/DDBJ databases">
        <authorList>
            <person name="Delattre M."/>
        </authorList>
    </citation>
    <scope>NUCLEOTIDE SEQUENCE</scope>
    <source>
        <strain evidence="2">AF72</strain>
    </source>
</reference>
<name>A0AA36G8V6_9BILA</name>
<evidence type="ECO:0000313" key="3">
    <source>
        <dbReference type="Proteomes" id="UP001177023"/>
    </source>
</evidence>
<dbReference type="EMBL" id="CATQJA010002657">
    <property type="protein sequence ID" value="CAJ0579901.1"/>
    <property type="molecule type" value="Genomic_DNA"/>
</dbReference>
<dbReference type="SUPFAM" id="SSF52833">
    <property type="entry name" value="Thioredoxin-like"/>
    <property type="match status" value="1"/>
</dbReference>
<dbReference type="GO" id="GO:0045494">
    <property type="term" value="P:photoreceptor cell maintenance"/>
    <property type="evidence" value="ECO:0007669"/>
    <property type="project" value="InterPro"/>
</dbReference>
<sequence length="151" mass="17290">MSELLKGVELLTHDGKTVKAEEHLKGKLVGLYFSAGWCGPCRQFTPKLKKFYEHITGEAKKDFEIVFISRDREEDDMLEYFKEKHGAWTALALDDPLSVELQEKYEVKTIPAFRVVKADGTVLVNDARTDVQEKGQEDPDALYEEWGAFDM</sequence>